<dbReference type="SUPFAM" id="SSF48403">
    <property type="entry name" value="Ankyrin repeat"/>
    <property type="match status" value="1"/>
</dbReference>
<gene>
    <name evidence="1" type="ORF">S40285_10380</name>
</gene>
<dbReference type="InterPro" id="IPR036770">
    <property type="entry name" value="Ankyrin_rpt-contain_sf"/>
</dbReference>
<accession>A0A084QEP2</accession>
<evidence type="ECO:0000313" key="2">
    <source>
        <dbReference type="Proteomes" id="UP000028524"/>
    </source>
</evidence>
<dbReference type="OrthoDB" id="5241802at2759"/>
<dbReference type="Gene3D" id="1.25.40.20">
    <property type="entry name" value="Ankyrin repeat-containing domain"/>
    <property type="match status" value="1"/>
</dbReference>
<dbReference type="HOGENOM" id="CLU_026317_0_0_1"/>
<keyword evidence="2" id="KW-1185">Reference proteome</keyword>
<sequence length="516" mass="57832">MARGLADMPMEVLLATFTHYAAERVIYEADLDPKKYRGRTSRFWWSFRKQNCEKRAAAISWAVKYNCVHTLEKARKHRGGIHIDAAIPPGHRFRNPFNNVAGAATMEWYSKPLYESAATGSDAAVSRLIELGVPVDSGINYSKRDLHDVVGEEEAASLAAVSTLLTAGADVDGQRYPPLRFALVRCAPQIIRALLEAGADATVSPSEVSRLFALSHLLLITGLGFHNGAKVGNILLCASILLDAGARIDYETVACFLSLEMFDFCEHLLHRMASQTDNSRLWKLYFILRRTEEGHEKAVPFPVKHAPPPILNRQLVCDAEAERSWTSCFCKVIRSPAMPNEAVVNMLCDAFSTPLATIRNHELLHHLLRHGYYDHSKHFRLVKAVVGAGLPTTHKDASDNTCLHQFFVAGVLRFRPYHPLENTCSVEDFNELFDFLCDNGLDIIERNNPHPGVHPGRLAPFEPYGGVDLLFGQSKICASFRKRVEALAPSRNKDKLLHMLESREEQEKLPDCVRQR</sequence>
<dbReference type="EMBL" id="KL660796">
    <property type="protein sequence ID" value="KFA62427.1"/>
    <property type="molecule type" value="Genomic_DNA"/>
</dbReference>
<name>A0A084QEP2_STAC4</name>
<dbReference type="InParanoid" id="A0A084QEP2"/>
<organism evidence="1 2">
    <name type="scientific">Stachybotrys chlorohalonatus (strain IBT 40285)</name>
    <dbReference type="NCBI Taxonomy" id="1283841"/>
    <lineage>
        <taxon>Eukaryota</taxon>
        <taxon>Fungi</taxon>
        <taxon>Dikarya</taxon>
        <taxon>Ascomycota</taxon>
        <taxon>Pezizomycotina</taxon>
        <taxon>Sordariomycetes</taxon>
        <taxon>Hypocreomycetidae</taxon>
        <taxon>Hypocreales</taxon>
        <taxon>Stachybotryaceae</taxon>
        <taxon>Stachybotrys</taxon>
    </lineage>
</organism>
<protein>
    <submittedName>
        <fullName evidence="1">Uncharacterized protein</fullName>
    </submittedName>
</protein>
<reference evidence="1 2" key="1">
    <citation type="journal article" date="2014" name="BMC Genomics">
        <title>Comparative genome sequencing reveals chemotype-specific gene clusters in the toxigenic black mold Stachybotrys.</title>
        <authorList>
            <person name="Semeiks J."/>
            <person name="Borek D."/>
            <person name="Otwinowski Z."/>
            <person name="Grishin N.V."/>
        </authorList>
    </citation>
    <scope>NUCLEOTIDE SEQUENCE [LARGE SCALE GENOMIC DNA]</scope>
    <source>
        <strain evidence="1 2">IBT 40285</strain>
    </source>
</reference>
<dbReference type="Proteomes" id="UP000028524">
    <property type="component" value="Unassembled WGS sequence"/>
</dbReference>
<evidence type="ECO:0000313" key="1">
    <source>
        <dbReference type="EMBL" id="KFA62427.1"/>
    </source>
</evidence>
<dbReference type="AlphaFoldDB" id="A0A084QEP2"/>
<proteinExistence type="predicted"/>